<dbReference type="OrthoDB" id="2156870at2"/>
<protein>
    <submittedName>
        <fullName evidence="1">Uncharacterized protein</fullName>
    </submittedName>
</protein>
<dbReference type="AlphaFoldDB" id="A0A1H6RM71"/>
<sequence length="93" mass="10810">MTYSEDEPSVLTHTTEYRYLIKCKEKTVGLDVMDQDILFNADGDIDCPIDVVLHKNGYTFSDLMTWDAKEIQFVELSNKRINIIRKIPLNINL</sequence>
<dbReference type="Proteomes" id="UP000198564">
    <property type="component" value="Unassembled WGS sequence"/>
</dbReference>
<keyword evidence="2" id="KW-1185">Reference proteome</keyword>
<proteinExistence type="predicted"/>
<evidence type="ECO:0000313" key="2">
    <source>
        <dbReference type="Proteomes" id="UP000198564"/>
    </source>
</evidence>
<dbReference type="EMBL" id="FNYW01000002">
    <property type="protein sequence ID" value="SEI52302.1"/>
    <property type="molecule type" value="Genomic_DNA"/>
</dbReference>
<gene>
    <name evidence="1" type="ORF">SAMN04488113_10243</name>
</gene>
<evidence type="ECO:0000313" key="1">
    <source>
        <dbReference type="EMBL" id="SEI52302.1"/>
    </source>
</evidence>
<organism evidence="1 2">
    <name type="scientific">Alkalibacterium gilvum</name>
    <dbReference type="NCBI Taxonomy" id="1130080"/>
    <lineage>
        <taxon>Bacteria</taxon>
        <taxon>Bacillati</taxon>
        <taxon>Bacillota</taxon>
        <taxon>Bacilli</taxon>
        <taxon>Lactobacillales</taxon>
        <taxon>Carnobacteriaceae</taxon>
        <taxon>Alkalibacterium</taxon>
    </lineage>
</organism>
<accession>A0A1H6RM71</accession>
<reference evidence="2" key="1">
    <citation type="submission" date="2016-10" db="EMBL/GenBank/DDBJ databases">
        <authorList>
            <person name="Varghese N."/>
            <person name="Submissions S."/>
        </authorList>
    </citation>
    <scope>NUCLEOTIDE SEQUENCE [LARGE SCALE GENOMIC DNA]</scope>
    <source>
        <strain evidence="2">DSM 25751</strain>
    </source>
</reference>
<dbReference type="RefSeq" id="WP_091632190.1">
    <property type="nucleotide sequence ID" value="NZ_FNYW01000002.1"/>
</dbReference>
<name>A0A1H6RM71_9LACT</name>